<sequence length="116" mass="13447">KEGQEQLAVCIQLSDDRLNLRGCEVHSNSIVSIQKNLNNFFTIRNNLVHYSEGVCFKKTTDRNKNKLKKLDMVEFIGFKEQTIFLGDTMNYWTILLNGIRSYNKKASRLNVRTCAL</sequence>
<proteinExistence type="predicted"/>
<organism evidence="1 2">
    <name type="scientific">Brachionus plicatilis</name>
    <name type="common">Marine rotifer</name>
    <name type="synonym">Brachionus muelleri</name>
    <dbReference type="NCBI Taxonomy" id="10195"/>
    <lineage>
        <taxon>Eukaryota</taxon>
        <taxon>Metazoa</taxon>
        <taxon>Spiralia</taxon>
        <taxon>Gnathifera</taxon>
        <taxon>Rotifera</taxon>
        <taxon>Eurotatoria</taxon>
        <taxon>Monogononta</taxon>
        <taxon>Pseudotrocha</taxon>
        <taxon>Ploima</taxon>
        <taxon>Brachionidae</taxon>
        <taxon>Brachionus</taxon>
    </lineage>
</organism>
<keyword evidence="2" id="KW-1185">Reference proteome</keyword>
<dbReference type="Proteomes" id="UP000276133">
    <property type="component" value="Unassembled WGS sequence"/>
</dbReference>
<dbReference type="EMBL" id="REGN01001855">
    <property type="protein sequence ID" value="RNA32073.1"/>
    <property type="molecule type" value="Genomic_DNA"/>
</dbReference>
<comment type="caution">
    <text evidence="1">The sequence shown here is derived from an EMBL/GenBank/DDBJ whole genome shotgun (WGS) entry which is preliminary data.</text>
</comment>
<protein>
    <submittedName>
        <fullName evidence="1">Uncharacterized protein</fullName>
    </submittedName>
</protein>
<evidence type="ECO:0000313" key="1">
    <source>
        <dbReference type="EMBL" id="RNA32073.1"/>
    </source>
</evidence>
<reference evidence="1 2" key="1">
    <citation type="journal article" date="2018" name="Sci. Rep.">
        <title>Genomic signatures of local adaptation to the degree of environmental predictability in rotifers.</title>
        <authorList>
            <person name="Franch-Gras L."/>
            <person name="Hahn C."/>
            <person name="Garcia-Roger E.M."/>
            <person name="Carmona M.J."/>
            <person name="Serra M."/>
            <person name="Gomez A."/>
        </authorList>
    </citation>
    <scope>NUCLEOTIDE SEQUENCE [LARGE SCALE GENOMIC DNA]</scope>
    <source>
        <strain evidence="1">HYR1</strain>
    </source>
</reference>
<name>A0A3M7S8C9_BRAPC</name>
<gene>
    <name evidence="1" type="ORF">BpHYR1_011165</name>
</gene>
<accession>A0A3M7S8C9</accession>
<dbReference type="AlphaFoldDB" id="A0A3M7S8C9"/>
<evidence type="ECO:0000313" key="2">
    <source>
        <dbReference type="Proteomes" id="UP000276133"/>
    </source>
</evidence>
<feature type="non-terminal residue" evidence="1">
    <location>
        <position position="1"/>
    </location>
</feature>